<evidence type="ECO:0000259" key="2">
    <source>
        <dbReference type="PROSITE" id="PS50937"/>
    </source>
</evidence>
<name>A0A0F6YJ40_9BACT</name>
<evidence type="ECO:0000256" key="1">
    <source>
        <dbReference type="ARBA" id="ARBA00023125"/>
    </source>
</evidence>
<keyword evidence="1" id="KW-0238">DNA-binding</keyword>
<dbReference type="Proteomes" id="UP000034883">
    <property type="component" value="Chromosome"/>
</dbReference>
<dbReference type="STRING" id="927083.DB32_004712"/>
<dbReference type="InterPro" id="IPR047057">
    <property type="entry name" value="MerR_fam"/>
</dbReference>
<dbReference type="SUPFAM" id="SSF46955">
    <property type="entry name" value="Putative DNA-binding domain"/>
    <property type="match status" value="1"/>
</dbReference>
<keyword evidence="4" id="KW-1185">Reference proteome</keyword>
<protein>
    <submittedName>
        <fullName evidence="3">Mercuric resistance operon regulatory protein</fullName>
    </submittedName>
</protein>
<evidence type="ECO:0000313" key="4">
    <source>
        <dbReference type="Proteomes" id="UP000034883"/>
    </source>
</evidence>
<accession>A0A0F6YJ40</accession>
<feature type="domain" description="HTH merR-type" evidence="2">
    <location>
        <begin position="37"/>
        <end position="106"/>
    </location>
</feature>
<dbReference type="GO" id="GO:0003700">
    <property type="term" value="F:DNA-binding transcription factor activity"/>
    <property type="evidence" value="ECO:0007669"/>
    <property type="project" value="InterPro"/>
</dbReference>
<sequence length="195" mass="21653">MTTRFELPPGKTVRRLPIAADVASPRVETCTTHDVEPLRVGELAKRTGKTVRALHLYEEIGLLEPARRTDAGYRLYSSDSVTRVEWITRLQDAGLSLPEIRDLLASWGSSGSAPGAMKKVTEVFEQKLDETRAQIARLHELERELVRSLEYLATCDSCQPQRVVHECPSCDRHDEGTHPPVLVAGFHPTASDGAE</sequence>
<dbReference type="AlphaFoldDB" id="A0A0F6YJ40"/>
<dbReference type="PANTHER" id="PTHR30204">
    <property type="entry name" value="REDOX-CYCLING DRUG-SENSING TRANSCRIPTIONAL ACTIVATOR SOXR"/>
    <property type="match status" value="1"/>
</dbReference>
<dbReference type="GO" id="GO:0003677">
    <property type="term" value="F:DNA binding"/>
    <property type="evidence" value="ECO:0007669"/>
    <property type="project" value="UniProtKB-KW"/>
</dbReference>
<dbReference type="InterPro" id="IPR000551">
    <property type="entry name" value="MerR-type_HTH_dom"/>
</dbReference>
<dbReference type="RefSeq" id="WP_240481241.1">
    <property type="nucleotide sequence ID" value="NZ_CP011125.1"/>
</dbReference>
<gene>
    <name evidence="3" type="ORF">DB32_004712</name>
</gene>
<dbReference type="PRINTS" id="PR00040">
    <property type="entry name" value="HTHMERR"/>
</dbReference>
<dbReference type="Gene3D" id="1.10.1660.10">
    <property type="match status" value="1"/>
</dbReference>
<reference evidence="3 4" key="1">
    <citation type="submission" date="2015-03" db="EMBL/GenBank/DDBJ databases">
        <title>Genome assembly of Sandaracinus amylolyticus DSM 53668.</title>
        <authorList>
            <person name="Sharma G."/>
            <person name="Subramanian S."/>
        </authorList>
    </citation>
    <scope>NUCLEOTIDE SEQUENCE [LARGE SCALE GENOMIC DNA]</scope>
    <source>
        <strain evidence="3 4">DSM 53668</strain>
    </source>
</reference>
<dbReference type="InterPro" id="IPR009061">
    <property type="entry name" value="DNA-bd_dom_put_sf"/>
</dbReference>
<dbReference type="Pfam" id="PF13411">
    <property type="entry name" value="MerR_1"/>
    <property type="match status" value="1"/>
</dbReference>
<dbReference type="EMBL" id="CP011125">
    <property type="protein sequence ID" value="AKF07563.1"/>
    <property type="molecule type" value="Genomic_DNA"/>
</dbReference>
<proteinExistence type="predicted"/>
<dbReference type="SMART" id="SM00422">
    <property type="entry name" value="HTH_MERR"/>
    <property type="match status" value="1"/>
</dbReference>
<evidence type="ECO:0000313" key="3">
    <source>
        <dbReference type="EMBL" id="AKF07563.1"/>
    </source>
</evidence>
<dbReference type="PROSITE" id="PS50937">
    <property type="entry name" value="HTH_MERR_2"/>
    <property type="match status" value="1"/>
</dbReference>
<organism evidence="3 4">
    <name type="scientific">Sandaracinus amylolyticus</name>
    <dbReference type="NCBI Taxonomy" id="927083"/>
    <lineage>
        <taxon>Bacteria</taxon>
        <taxon>Pseudomonadati</taxon>
        <taxon>Myxococcota</taxon>
        <taxon>Polyangia</taxon>
        <taxon>Polyangiales</taxon>
        <taxon>Sandaracinaceae</taxon>
        <taxon>Sandaracinus</taxon>
    </lineage>
</organism>
<dbReference type="KEGG" id="samy:DB32_004712"/>
<dbReference type="PANTHER" id="PTHR30204:SF90">
    <property type="entry name" value="HTH-TYPE TRANSCRIPTIONAL ACTIVATOR MTA"/>
    <property type="match status" value="1"/>
</dbReference>